<comment type="caution">
    <text evidence="1">The sequence shown here is derived from an EMBL/GenBank/DDBJ whole genome shotgun (WGS) entry which is preliminary data.</text>
</comment>
<reference evidence="1 2" key="1">
    <citation type="submission" date="2016-01" db="EMBL/GenBank/DDBJ databases">
        <title>The draft genome sequence of Aquimarina sp. RZW4-3-2.</title>
        <authorList>
            <person name="Wang Y."/>
        </authorList>
    </citation>
    <scope>NUCLEOTIDE SEQUENCE [LARGE SCALE GENOMIC DNA]</scope>
    <source>
        <strain evidence="1 2">RZW4-3-2</strain>
    </source>
</reference>
<accession>A0A163A104</accession>
<dbReference type="EMBL" id="LQRT01000015">
    <property type="protein sequence ID" value="KZS40188.1"/>
    <property type="molecule type" value="Genomic_DNA"/>
</dbReference>
<dbReference type="Proteomes" id="UP000076715">
    <property type="component" value="Unassembled WGS sequence"/>
</dbReference>
<gene>
    <name evidence="1" type="ORF">AWE51_25145</name>
</gene>
<name>A0A163A104_9FLAO</name>
<sequence length="246" mass="29319">MRARYQTYARSVLVELRAYKKDNNRSHFKDAFMKLMPDIKAYVSKNLKMAERKGVIAKGSYQADDFINDLYLYTYEHIDNVSQETDFHSWLFKQVDELLNDTFIYESLEESYMEELEALSESEWQMLEEKFTQDADGDLIMMEKLDDPSYLKVNYEAADFFAEDQEEVLIERLDEEISKERMHKHISIVLEKLPVLMQSIFDLKTVRGFDLEEITKIKRMQLSQVNEIFQEAQYQIKKSIASRFLK</sequence>
<evidence type="ECO:0008006" key="3">
    <source>
        <dbReference type="Google" id="ProtNLM"/>
    </source>
</evidence>
<proteinExistence type="predicted"/>
<protein>
    <recommendedName>
        <fullName evidence="3">Sigma-70 family RNA polymerase sigma factor</fullName>
    </recommendedName>
</protein>
<evidence type="ECO:0000313" key="1">
    <source>
        <dbReference type="EMBL" id="KZS40188.1"/>
    </source>
</evidence>
<organism evidence="1 2">
    <name type="scientific">Aquimarina aggregata</name>
    <dbReference type="NCBI Taxonomy" id="1642818"/>
    <lineage>
        <taxon>Bacteria</taxon>
        <taxon>Pseudomonadati</taxon>
        <taxon>Bacteroidota</taxon>
        <taxon>Flavobacteriia</taxon>
        <taxon>Flavobacteriales</taxon>
        <taxon>Flavobacteriaceae</taxon>
        <taxon>Aquimarina</taxon>
    </lineage>
</organism>
<dbReference type="OrthoDB" id="1226308at2"/>
<dbReference type="STRING" id="1642818.AWE51_25145"/>
<dbReference type="AlphaFoldDB" id="A0A163A104"/>
<keyword evidence="2" id="KW-1185">Reference proteome</keyword>
<evidence type="ECO:0000313" key="2">
    <source>
        <dbReference type="Proteomes" id="UP000076715"/>
    </source>
</evidence>
<dbReference type="RefSeq" id="WP_066314817.1">
    <property type="nucleotide sequence ID" value="NZ_LQRT01000015.1"/>
</dbReference>